<feature type="region of interest" description="Disordered" evidence="2">
    <location>
        <begin position="54"/>
        <end position="77"/>
    </location>
</feature>
<dbReference type="InterPro" id="IPR050797">
    <property type="entry name" value="Carb_Metab_Trans_Reg"/>
</dbReference>
<comment type="caution">
    <text evidence="4">The sequence shown here is derived from an EMBL/GenBank/DDBJ whole genome shotgun (WGS) entry which is preliminary data.</text>
</comment>
<reference evidence="4" key="1">
    <citation type="submission" date="2021-06" db="EMBL/GenBank/DDBJ databases">
        <authorList>
            <person name="Kallberg Y."/>
            <person name="Tangrot J."/>
            <person name="Rosling A."/>
        </authorList>
    </citation>
    <scope>NUCLEOTIDE SEQUENCE</scope>
    <source>
        <strain evidence="4">IN212</strain>
    </source>
</reference>
<dbReference type="Gene3D" id="4.10.240.10">
    <property type="entry name" value="Zn(2)-C6 fungal-type DNA-binding domain"/>
    <property type="match status" value="1"/>
</dbReference>
<evidence type="ECO:0000259" key="3">
    <source>
        <dbReference type="PROSITE" id="PS50048"/>
    </source>
</evidence>
<dbReference type="OrthoDB" id="2123952at2759"/>
<dbReference type="Pfam" id="PF00172">
    <property type="entry name" value="Zn_clus"/>
    <property type="match status" value="1"/>
</dbReference>
<dbReference type="PROSITE" id="PS50048">
    <property type="entry name" value="ZN2_CY6_FUNGAL_2"/>
    <property type="match status" value="1"/>
</dbReference>
<dbReference type="SUPFAM" id="SSF57701">
    <property type="entry name" value="Zn2/Cys6 DNA-binding domain"/>
    <property type="match status" value="1"/>
</dbReference>
<name>A0A9N8ZD90_9GLOM</name>
<dbReference type="PROSITE" id="PS00463">
    <property type="entry name" value="ZN2_CY6_FUNGAL_1"/>
    <property type="match status" value="1"/>
</dbReference>
<proteinExistence type="predicted"/>
<evidence type="ECO:0000256" key="1">
    <source>
        <dbReference type="ARBA" id="ARBA00023242"/>
    </source>
</evidence>
<dbReference type="AlphaFoldDB" id="A0A9N8ZD90"/>
<gene>
    <name evidence="4" type="ORF">RFULGI_LOCUS1573</name>
</gene>
<keyword evidence="1" id="KW-0539">Nucleus</keyword>
<organism evidence="4 5">
    <name type="scientific">Racocetra fulgida</name>
    <dbReference type="NCBI Taxonomy" id="60492"/>
    <lineage>
        <taxon>Eukaryota</taxon>
        <taxon>Fungi</taxon>
        <taxon>Fungi incertae sedis</taxon>
        <taxon>Mucoromycota</taxon>
        <taxon>Glomeromycotina</taxon>
        <taxon>Glomeromycetes</taxon>
        <taxon>Diversisporales</taxon>
        <taxon>Gigasporaceae</taxon>
        <taxon>Racocetra</taxon>
    </lineage>
</organism>
<dbReference type="InterPro" id="IPR020448">
    <property type="entry name" value="Maltose_ferment_reg_DNA-bd"/>
</dbReference>
<evidence type="ECO:0000256" key="2">
    <source>
        <dbReference type="SAM" id="MobiDB-lite"/>
    </source>
</evidence>
<dbReference type="PANTHER" id="PTHR31668">
    <property type="entry name" value="GLUCOSE TRANSPORT TRANSCRIPTION REGULATOR RGT1-RELATED-RELATED"/>
    <property type="match status" value="1"/>
</dbReference>
<dbReference type="InterPro" id="IPR001138">
    <property type="entry name" value="Zn2Cys6_DnaBD"/>
</dbReference>
<dbReference type="GO" id="GO:0005634">
    <property type="term" value="C:nucleus"/>
    <property type="evidence" value="ECO:0007669"/>
    <property type="project" value="InterPro"/>
</dbReference>
<dbReference type="GO" id="GO:0008270">
    <property type="term" value="F:zinc ion binding"/>
    <property type="evidence" value="ECO:0007669"/>
    <property type="project" value="InterPro"/>
</dbReference>
<keyword evidence="5" id="KW-1185">Reference proteome</keyword>
<protein>
    <submittedName>
        <fullName evidence="4">9530_t:CDS:1</fullName>
    </submittedName>
</protein>
<dbReference type="GO" id="GO:0003677">
    <property type="term" value="F:DNA binding"/>
    <property type="evidence" value="ECO:0007669"/>
    <property type="project" value="InterPro"/>
</dbReference>
<dbReference type="InterPro" id="IPR036864">
    <property type="entry name" value="Zn2-C6_fun-type_DNA-bd_sf"/>
</dbReference>
<feature type="compositionally biased region" description="Basic residues" evidence="2">
    <location>
        <begin position="56"/>
        <end position="68"/>
    </location>
</feature>
<dbReference type="PRINTS" id="PR00054">
    <property type="entry name" value="FUNGALZNCYS"/>
</dbReference>
<dbReference type="GO" id="GO:0000981">
    <property type="term" value="F:DNA-binding transcription factor activity, RNA polymerase II-specific"/>
    <property type="evidence" value="ECO:0007669"/>
    <property type="project" value="InterPro"/>
</dbReference>
<feature type="domain" description="Zn(2)-C6 fungal-type" evidence="3">
    <location>
        <begin position="18"/>
        <end position="53"/>
    </location>
</feature>
<dbReference type="SMART" id="SM00066">
    <property type="entry name" value="GAL4"/>
    <property type="match status" value="1"/>
</dbReference>
<evidence type="ECO:0000313" key="4">
    <source>
        <dbReference type="EMBL" id="CAG8481750.1"/>
    </source>
</evidence>
<dbReference type="CDD" id="cd00067">
    <property type="entry name" value="GAL4"/>
    <property type="match status" value="1"/>
</dbReference>
<accession>A0A9N8ZD90</accession>
<evidence type="ECO:0000313" key="5">
    <source>
        <dbReference type="Proteomes" id="UP000789396"/>
    </source>
</evidence>
<dbReference type="Proteomes" id="UP000789396">
    <property type="component" value="Unassembled WGS sequence"/>
</dbReference>
<dbReference type="EMBL" id="CAJVPZ010000992">
    <property type="protein sequence ID" value="CAG8481750.1"/>
    <property type="molecule type" value="Genomic_DNA"/>
</dbReference>
<sequence length="134" mass="15018">MQSAPNRFSKNRSNVTQACDACKRKKIKCDNAGHLDQSTKCSVCIKHNYECVYSTKPKKRGPKPKKGRPNSQGGELFPGLSQEDIKLVSNWCRPDQKLSFVVDILTSTSSLPCRDAKIEGHCCHMGCIVRYKNN</sequence>